<dbReference type="RefSeq" id="WP_341414346.1">
    <property type="nucleotide sequence ID" value="NZ_JBBPCC010000002.1"/>
</dbReference>
<name>A0ABU9DEJ1_9BACL</name>
<evidence type="ECO:0000313" key="2">
    <source>
        <dbReference type="Proteomes" id="UP001469365"/>
    </source>
</evidence>
<comment type="caution">
    <text evidence="1">The sequence shown here is derived from an EMBL/GenBank/DDBJ whole genome shotgun (WGS) entry which is preliminary data.</text>
</comment>
<keyword evidence="2" id="KW-1185">Reference proteome</keyword>
<organism evidence="1 2">
    <name type="scientific">Paenibacillus filicis</name>
    <dbReference type="NCBI Taxonomy" id="669464"/>
    <lineage>
        <taxon>Bacteria</taxon>
        <taxon>Bacillati</taxon>
        <taxon>Bacillota</taxon>
        <taxon>Bacilli</taxon>
        <taxon>Bacillales</taxon>
        <taxon>Paenibacillaceae</taxon>
        <taxon>Paenibacillus</taxon>
    </lineage>
</organism>
<reference evidence="1 2" key="1">
    <citation type="submission" date="2024-04" db="EMBL/GenBank/DDBJ databases">
        <title>draft genome sequnece of Paenibacillus filicis.</title>
        <authorList>
            <person name="Kim D.-U."/>
        </authorList>
    </citation>
    <scope>NUCLEOTIDE SEQUENCE [LARGE SCALE GENOMIC DNA]</scope>
    <source>
        <strain evidence="1 2">KACC14197</strain>
    </source>
</reference>
<dbReference type="EMBL" id="JBBPCC010000002">
    <property type="protein sequence ID" value="MEK8127292.1"/>
    <property type="molecule type" value="Genomic_DNA"/>
</dbReference>
<dbReference type="Proteomes" id="UP001469365">
    <property type="component" value="Unassembled WGS sequence"/>
</dbReference>
<accession>A0ABU9DEJ1</accession>
<protein>
    <submittedName>
        <fullName evidence="1">Uncharacterized protein</fullName>
    </submittedName>
</protein>
<evidence type="ECO:0000313" key="1">
    <source>
        <dbReference type="EMBL" id="MEK8127292.1"/>
    </source>
</evidence>
<proteinExistence type="predicted"/>
<sequence length="91" mass="10552">MTLKKKTITDTSDKLNHSTKVLLKRWAGLSGLLRYKDLELEEVVALFDSNGWSVRIDDSASPNRIVELYKEETRVRREKFVVDEAGRVRMV</sequence>
<gene>
    <name evidence="1" type="ORF">WMW72_05130</name>
</gene>